<comment type="caution">
    <text evidence="2">The sequence shown here is derived from an EMBL/GenBank/DDBJ whole genome shotgun (WGS) entry which is preliminary data.</text>
</comment>
<sequence>MIFKYQIPRGTWGARTAFRILQSSPIFPRPNLSLSCPTARTLATITLPPPSDAQTQAIRILQMSRNNLLVNACAGSGKTTTILHLAAARPALDFLILVYNTRLMMETNERIRGLGLKNAIVYNYHTLGHRFYSPECDTDQGLKRIIQDKLPVMRGKKLPLCDVLVLDEQQDMTPILKTFIDRVIKDIEDIKNSESPKSNEKGVREQEGETGAINPSGTGKRPSRVRRVLLGDLRQELYGFNDADGRFLTLAPLPEVFGNGEEWEPIEQNISYRLTKPNADFINRQMLKPEPGGEIASVKDKASDGSAFPKPRYVFYKPLSEDCIPVDDYEPFREVLRLREKMDHSDILVLAPSLRDHNVIDLANCLALKGHPVQVPDFEDSQGVSLPQSKGKIAVCTYHQSKGIEREAAVLYGFDESYHLYYSGTPEDPRVAGNPQYVAATRAKTDLVILNHCERNHLPFVDLETLRDTCEMVNRKIYSPIEEEAGTSPIKVTALTRNVHDRDMSACIQELQLEQISPAYQGSSPPTEIDIGGGLVESVATITGTAVPAMHEYYRRGEWPTYPRLSSFARLFRCFDEYKEYKGGKLSRESMLFARIQHYRPDIDDHLRTVERKMITAQLDDGDILFLANFSGAIESGLLVKLLSIPLDRYTWFEQNHGQNVIRILSKHVLLGARFEREVRHTFPGFQFTDGTDRILRGRLDISDIKRKRIWEVKYTQRLRAEHLLQVALYAGVVEAKHGKGSTCKLINAKSGQVIGISPKTENSYEKIIQHLVNSKCKINKPTTALANLTDEEFIKEAGNAFENYICPVVLPSWFNDRKIPRRGKSTIKDEMKPIVRGIPKWATRAAKELA</sequence>
<dbReference type="Gene3D" id="3.40.50.300">
    <property type="entry name" value="P-loop containing nucleotide triphosphate hydrolases"/>
    <property type="match status" value="2"/>
</dbReference>
<accession>A0A2T7A0T6</accession>
<evidence type="ECO:0000313" key="2">
    <source>
        <dbReference type="EMBL" id="PUU81343.1"/>
    </source>
</evidence>
<dbReference type="GO" id="GO:0003677">
    <property type="term" value="F:DNA binding"/>
    <property type="evidence" value="ECO:0007669"/>
    <property type="project" value="InterPro"/>
</dbReference>
<evidence type="ECO:0000313" key="3">
    <source>
        <dbReference type="Proteomes" id="UP000244722"/>
    </source>
</evidence>
<name>A0A2T7A0T6_TUBBO</name>
<dbReference type="GO" id="GO:0000725">
    <property type="term" value="P:recombinational repair"/>
    <property type="evidence" value="ECO:0007669"/>
    <property type="project" value="TreeGrafter"/>
</dbReference>
<keyword evidence="2" id="KW-0378">Hydrolase</keyword>
<dbReference type="InterPro" id="IPR000212">
    <property type="entry name" value="DNA_helicase_UvrD/REP"/>
</dbReference>
<dbReference type="GO" id="GO:0016787">
    <property type="term" value="F:hydrolase activity"/>
    <property type="evidence" value="ECO:0007669"/>
    <property type="project" value="UniProtKB-KW"/>
</dbReference>
<dbReference type="SUPFAM" id="SSF52540">
    <property type="entry name" value="P-loop containing nucleoside triphosphate hydrolases"/>
    <property type="match status" value="1"/>
</dbReference>
<keyword evidence="3" id="KW-1185">Reference proteome</keyword>
<dbReference type="GO" id="GO:0043138">
    <property type="term" value="F:3'-5' DNA helicase activity"/>
    <property type="evidence" value="ECO:0007669"/>
    <property type="project" value="TreeGrafter"/>
</dbReference>
<feature type="compositionally biased region" description="Basic and acidic residues" evidence="1">
    <location>
        <begin position="191"/>
        <end position="207"/>
    </location>
</feature>
<reference evidence="2 3" key="1">
    <citation type="submission" date="2017-04" db="EMBL/GenBank/DDBJ databases">
        <title>Draft genome sequence of Tuber borchii Vittad., a whitish edible truffle.</title>
        <authorList>
            <consortium name="DOE Joint Genome Institute"/>
            <person name="Murat C."/>
            <person name="Kuo A."/>
            <person name="Barry K.W."/>
            <person name="Clum A."/>
            <person name="Dockter R.B."/>
            <person name="Fauchery L."/>
            <person name="Iotti M."/>
            <person name="Kohler A."/>
            <person name="Labutti K."/>
            <person name="Lindquist E.A."/>
            <person name="Lipzen A."/>
            <person name="Ohm R.A."/>
            <person name="Wang M."/>
            <person name="Grigoriev I.V."/>
            <person name="Zambonelli A."/>
            <person name="Martin F.M."/>
        </authorList>
    </citation>
    <scope>NUCLEOTIDE SEQUENCE [LARGE SCALE GENOMIC DNA]</scope>
    <source>
        <strain evidence="2 3">Tbo3840</strain>
    </source>
</reference>
<dbReference type="GO" id="GO:0005524">
    <property type="term" value="F:ATP binding"/>
    <property type="evidence" value="ECO:0007669"/>
    <property type="project" value="InterPro"/>
</dbReference>
<dbReference type="GO" id="GO:0005634">
    <property type="term" value="C:nucleus"/>
    <property type="evidence" value="ECO:0007669"/>
    <property type="project" value="TreeGrafter"/>
</dbReference>
<dbReference type="InterPro" id="IPR011604">
    <property type="entry name" value="PDDEXK-like_dom_sf"/>
</dbReference>
<evidence type="ECO:0000256" key="1">
    <source>
        <dbReference type="SAM" id="MobiDB-lite"/>
    </source>
</evidence>
<dbReference type="STRING" id="42251.A0A2T7A0T6"/>
<organism evidence="2 3">
    <name type="scientific">Tuber borchii</name>
    <name type="common">White truffle</name>
    <dbReference type="NCBI Taxonomy" id="42251"/>
    <lineage>
        <taxon>Eukaryota</taxon>
        <taxon>Fungi</taxon>
        <taxon>Dikarya</taxon>
        <taxon>Ascomycota</taxon>
        <taxon>Pezizomycotina</taxon>
        <taxon>Pezizomycetes</taxon>
        <taxon>Pezizales</taxon>
        <taxon>Tuberaceae</taxon>
        <taxon>Tuber</taxon>
    </lineage>
</organism>
<dbReference type="Gene3D" id="3.90.320.10">
    <property type="match status" value="1"/>
</dbReference>
<dbReference type="PANTHER" id="PTHR11070">
    <property type="entry name" value="UVRD / RECB / PCRA DNA HELICASE FAMILY MEMBER"/>
    <property type="match status" value="1"/>
</dbReference>
<dbReference type="AlphaFoldDB" id="A0A2T7A0T6"/>
<dbReference type="OrthoDB" id="1470711at2759"/>
<proteinExistence type="predicted"/>
<feature type="region of interest" description="Disordered" evidence="1">
    <location>
        <begin position="191"/>
        <end position="222"/>
    </location>
</feature>
<dbReference type="Proteomes" id="UP000244722">
    <property type="component" value="Unassembled WGS sequence"/>
</dbReference>
<dbReference type="EMBL" id="NESQ01000046">
    <property type="protein sequence ID" value="PUU81343.1"/>
    <property type="molecule type" value="Genomic_DNA"/>
</dbReference>
<gene>
    <name evidence="2" type="ORF">B9Z19DRAFT_1106457</name>
</gene>
<dbReference type="InterPro" id="IPR027417">
    <property type="entry name" value="P-loop_NTPase"/>
</dbReference>
<dbReference type="PANTHER" id="PTHR11070:SF66">
    <property type="entry name" value="UVRD-LIKE HELICASE C-TERMINAL DOMAIN-CONTAINING PROTEIN"/>
    <property type="match status" value="1"/>
</dbReference>
<protein>
    <submittedName>
        <fullName evidence="2">P-loop containing nucleoside triphosphate hydrolase protein</fullName>
    </submittedName>
</protein>